<dbReference type="Proteomes" id="UP000298416">
    <property type="component" value="Unassembled WGS sequence"/>
</dbReference>
<evidence type="ECO:0000313" key="1">
    <source>
        <dbReference type="EMBL" id="KAG6416048.1"/>
    </source>
</evidence>
<protein>
    <submittedName>
        <fullName evidence="1">Uncharacterized protein</fullName>
    </submittedName>
</protein>
<keyword evidence="2" id="KW-1185">Reference proteome</keyword>
<dbReference type="AlphaFoldDB" id="A0A8X8XLQ8"/>
<comment type="caution">
    <text evidence="1">The sequence shown here is derived from an EMBL/GenBank/DDBJ whole genome shotgun (WGS) entry which is preliminary data.</text>
</comment>
<gene>
    <name evidence="1" type="ORF">SASPL_123470</name>
</gene>
<sequence length="66" mass="7617">METGESEENEGVYEKLEVELDQKLLEPMVYFKDPELRKNCAGRVSETRKANPKTLMVLTLRKRGTS</sequence>
<accession>A0A8X8XLQ8</accession>
<name>A0A8X8XLQ8_SALSN</name>
<evidence type="ECO:0000313" key="2">
    <source>
        <dbReference type="Proteomes" id="UP000298416"/>
    </source>
</evidence>
<dbReference type="EMBL" id="PNBA02000008">
    <property type="protein sequence ID" value="KAG6416048.1"/>
    <property type="molecule type" value="Genomic_DNA"/>
</dbReference>
<reference evidence="1" key="1">
    <citation type="submission" date="2018-01" db="EMBL/GenBank/DDBJ databases">
        <authorList>
            <person name="Mao J.F."/>
        </authorList>
    </citation>
    <scope>NUCLEOTIDE SEQUENCE</scope>
    <source>
        <strain evidence="1">Huo1</strain>
        <tissue evidence="1">Leaf</tissue>
    </source>
</reference>
<proteinExistence type="predicted"/>
<organism evidence="1">
    <name type="scientific">Salvia splendens</name>
    <name type="common">Scarlet sage</name>
    <dbReference type="NCBI Taxonomy" id="180675"/>
    <lineage>
        <taxon>Eukaryota</taxon>
        <taxon>Viridiplantae</taxon>
        <taxon>Streptophyta</taxon>
        <taxon>Embryophyta</taxon>
        <taxon>Tracheophyta</taxon>
        <taxon>Spermatophyta</taxon>
        <taxon>Magnoliopsida</taxon>
        <taxon>eudicotyledons</taxon>
        <taxon>Gunneridae</taxon>
        <taxon>Pentapetalae</taxon>
        <taxon>asterids</taxon>
        <taxon>lamiids</taxon>
        <taxon>Lamiales</taxon>
        <taxon>Lamiaceae</taxon>
        <taxon>Nepetoideae</taxon>
        <taxon>Mentheae</taxon>
        <taxon>Salviinae</taxon>
        <taxon>Salvia</taxon>
        <taxon>Salvia subgen. Calosphace</taxon>
        <taxon>core Calosphace</taxon>
    </lineage>
</organism>
<reference evidence="1" key="2">
    <citation type="submission" date="2020-08" db="EMBL/GenBank/DDBJ databases">
        <title>Plant Genome Project.</title>
        <authorList>
            <person name="Zhang R.-G."/>
        </authorList>
    </citation>
    <scope>NUCLEOTIDE SEQUENCE</scope>
    <source>
        <strain evidence="1">Huo1</strain>
        <tissue evidence="1">Leaf</tissue>
    </source>
</reference>